<evidence type="ECO:0000313" key="5">
    <source>
        <dbReference type="EMBL" id="THV48750.1"/>
    </source>
</evidence>
<evidence type="ECO:0000256" key="4">
    <source>
        <dbReference type="SAM" id="SignalP"/>
    </source>
</evidence>
<proteinExistence type="inferred from homology"/>
<evidence type="ECO:0000256" key="1">
    <source>
        <dbReference type="ARBA" id="ARBA00005519"/>
    </source>
</evidence>
<dbReference type="EMBL" id="PQXL01000230">
    <property type="protein sequence ID" value="THV48750.1"/>
    <property type="molecule type" value="Genomic_DNA"/>
</dbReference>
<protein>
    <recommendedName>
        <fullName evidence="7">Endoglucanase</fullName>
    </recommendedName>
</protein>
<name>A0A4S8QV03_9HELO</name>
<feature type="region of interest" description="Disordered" evidence="3">
    <location>
        <begin position="323"/>
        <end position="349"/>
    </location>
</feature>
<dbReference type="PANTHER" id="PTHR34002">
    <property type="entry name" value="BLR1656 PROTEIN"/>
    <property type="match status" value="1"/>
</dbReference>
<dbReference type="GO" id="GO:0000272">
    <property type="term" value="P:polysaccharide catabolic process"/>
    <property type="evidence" value="ECO:0007669"/>
    <property type="project" value="UniProtKB-KW"/>
</dbReference>
<evidence type="ECO:0008006" key="7">
    <source>
        <dbReference type="Google" id="ProtNLM"/>
    </source>
</evidence>
<feature type="chain" id="PRO_5020184239" description="Endoglucanase" evidence="4">
    <location>
        <begin position="23"/>
        <end position="399"/>
    </location>
</feature>
<evidence type="ECO:0000256" key="3">
    <source>
        <dbReference type="SAM" id="MobiDB-lite"/>
    </source>
</evidence>
<feature type="signal peptide" evidence="4">
    <location>
        <begin position="1"/>
        <end position="22"/>
    </location>
</feature>
<dbReference type="AlphaFoldDB" id="A0A4S8QV03"/>
<dbReference type="Proteomes" id="UP000308671">
    <property type="component" value="Unassembled WGS sequence"/>
</dbReference>
<dbReference type="GO" id="GO:0008810">
    <property type="term" value="F:cellulase activity"/>
    <property type="evidence" value="ECO:0007669"/>
    <property type="project" value="InterPro"/>
</dbReference>
<comment type="caution">
    <text evidence="5">The sequence shown here is derived from an EMBL/GenBank/DDBJ whole genome shotgun (WGS) entry which is preliminary data.</text>
</comment>
<dbReference type="Pfam" id="PF01670">
    <property type="entry name" value="Glyco_hydro_12"/>
    <property type="match status" value="1"/>
</dbReference>
<keyword evidence="6" id="KW-1185">Reference proteome</keyword>
<reference evidence="5 6" key="1">
    <citation type="submission" date="2017-12" db="EMBL/GenBank/DDBJ databases">
        <title>Comparative genomics of Botrytis spp.</title>
        <authorList>
            <person name="Valero-Jimenez C.A."/>
            <person name="Tapia P."/>
            <person name="Veloso J."/>
            <person name="Silva-Moreno E."/>
            <person name="Staats M."/>
            <person name="Valdes J.H."/>
            <person name="Van Kan J.A.L."/>
        </authorList>
    </citation>
    <scope>NUCLEOTIDE SEQUENCE [LARGE SCALE GENOMIC DNA]</scope>
    <source>
        <strain evidence="5 6">MUCL435</strain>
    </source>
</reference>
<dbReference type="InterPro" id="IPR013320">
    <property type="entry name" value="ConA-like_dom_sf"/>
</dbReference>
<keyword evidence="2" id="KW-0119">Carbohydrate metabolism</keyword>
<sequence>MIAQIRNTAALVALTSAAGVLARPHFSTRATQASTDLCGDYDYLILNNSPWIVYNMLYNANQIVGSQCTYYDSMITGSDGTAEVKWNSETDITYVESTNNVPKGYSFVGLTQNLETPLTGIASIPTTYTWTRSNTTAFKGNVCYDFMTNDVKGDSTSSSSQELMLWLQYQGGQLPIGWADGSVATIDNLFGTSWDLYQGVNDDTGITVSSILPKTQFEGAFEGDLREWLVALVGQGLFTEKTYVNVGNAGTEFFYGNVIMNATLGLQIDLGTATSAAVKVAAVSSASSSASQIASTSAAIVPSTSSSAVAITTSASSAQAPTSTSSIAAVSKSEKSSTKSHHVATPSAPVVEGSTITSASVATSTSIAASSAAGIETSVSSAAVAAPTSADEGDDECEV</sequence>
<evidence type="ECO:0000256" key="2">
    <source>
        <dbReference type="RuleBase" id="RU361163"/>
    </source>
</evidence>
<evidence type="ECO:0000313" key="6">
    <source>
        <dbReference type="Proteomes" id="UP000308671"/>
    </source>
</evidence>
<gene>
    <name evidence="5" type="ORF">BGAL_0230g00160</name>
</gene>
<organism evidence="5 6">
    <name type="scientific">Botrytis galanthina</name>
    <dbReference type="NCBI Taxonomy" id="278940"/>
    <lineage>
        <taxon>Eukaryota</taxon>
        <taxon>Fungi</taxon>
        <taxon>Dikarya</taxon>
        <taxon>Ascomycota</taxon>
        <taxon>Pezizomycotina</taxon>
        <taxon>Leotiomycetes</taxon>
        <taxon>Helotiales</taxon>
        <taxon>Sclerotiniaceae</taxon>
        <taxon>Botrytis</taxon>
    </lineage>
</organism>
<dbReference type="SUPFAM" id="SSF49899">
    <property type="entry name" value="Concanavalin A-like lectins/glucanases"/>
    <property type="match status" value="1"/>
</dbReference>
<dbReference type="InterPro" id="IPR013319">
    <property type="entry name" value="GH11/12"/>
</dbReference>
<feature type="compositionally biased region" description="Low complexity" evidence="3">
    <location>
        <begin position="380"/>
        <end position="390"/>
    </location>
</feature>
<dbReference type="InterPro" id="IPR002594">
    <property type="entry name" value="GH12"/>
</dbReference>
<keyword evidence="4" id="KW-0732">Signal</keyword>
<dbReference type="Gene3D" id="2.60.120.180">
    <property type="match status" value="1"/>
</dbReference>
<keyword evidence="2" id="KW-0378">Hydrolase</keyword>
<feature type="region of interest" description="Disordered" evidence="3">
    <location>
        <begin position="380"/>
        <end position="399"/>
    </location>
</feature>
<accession>A0A4S8QV03</accession>
<comment type="similarity">
    <text evidence="1 2">Belongs to the glycosyl hydrolase 12 (cellulase H) family.</text>
</comment>
<dbReference type="OrthoDB" id="89349at2759"/>
<keyword evidence="2" id="KW-0326">Glycosidase</keyword>
<keyword evidence="2" id="KW-0624">Polysaccharide degradation</keyword>
<dbReference type="PANTHER" id="PTHR34002:SF9">
    <property type="entry name" value="XYLOGLUCAN-SPECIFIC ENDO-BETA-1,4-GLUCANASE A"/>
    <property type="match status" value="1"/>
</dbReference>